<keyword evidence="4" id="KW-1185">Reference proteome</keyword>
<dbReference type="Pfam" id="PF11191">
    <property type="entry name" value="DUF2782"/>
    <property type="match status" value="1"/>
</dbReference>
<reference evidence="3 4" key="1">
    <citation type="submission" date="2020-10" db="EMBL/GenBank/DDBJ databases">
        <title>Phylogeny of dyella-like bacteria.</title>
        <authorList>
            <person name="Fu J."/>
        </authorList>
    </citation>
    <scope>NUCLEOTIDE SEQUENCE [LARGE SCALE GENOMIC DNA]</scope>
    <source>
        <strain evidence="3 4">BB4</strain>
    </source>
</reference>
<name>A0ABW8K6U3_9GAMM</name>
<evidence type="ECO:0000313" key="4">
    <source>
        <dbReference type="Proteomes" id="UP001620408"/>
    </source>
</evidence>
<feature type="signal peptide" evidence="2">
    <location>
        <begin position="1"/>
        <end position="30"/>
    </location>
</feature>
<accession>A0ABW8K6U3</accession>
<comment type="caution">
    <text evidence="3">The sequence shown here is derived from an EMBL/GenBank/DDBJ whole genome shotgun (WGS) entry which is preliminary data.</text>
</comment>
<evidence type="ECO:0000256" key="1">
    <source>
        <dbReference type="SAM" id="MobiDB-lite"/>
    </source>
</evidence>
<dbReference type="InterPro" id="IPR021357">
    <property type="entry name" value="DUF2782"/>
</dbReference>
<feature type="chain" id="PRO_5047110405" evidence="2">
    <location>
        <begin position="31"/>
        <end position="170"/>
    </location>
</feature>
<sequence length="170" mass="17930">MLGSSEEVVIMKPIALLAALGAFVALPAFAQSQSLPPAPPPPGMNDPGVKAVEPPATKKPASTQAINSKAPALPAMQDKSGPRDARGEPPPQVTVRKQGDETIQEFRRSGALYMVVVTPKTGIPQTYMVDANGNYHAQSGPQEPVKPVMYKVMEWGKSKPAEAESTSDGK</sequence>
<dbReference type="EMBL" id="JADIKD010000009">
    <property type="protein sequence ID" value="MFK2917194.1"/>
    <property type="molecule type" value="Genomic_DNA"/>
</dbReference>
<dbReference type="Gene3D" id="2.20.130.30">
    <property type="entry name" value="Protein of unknown function DUF2782"/>
    <property type="match status" value="1"/>
</dbReference>
<evidence type="ECO:0000256" key="2">
    <source>
        <dbReference type="SAM" id="SignalP"/>
    </source>
</evidence>
<gene>
    <name evidence="3" type="ORF">ISS97_07960</name>
</gene>
<organism evidence="3 4">
    <name type="scientific">Dyella koreensis</name>
    <dbReference type="NCBI Taxonomy" id="311235"/>
    <lineage>
        <taxon>Bacteria</taxon>
        <taxon>Pseudomonadati</taxon>
        <taxon>Pseudomonadota</taxon>
        <taxon>Gammaproteobacteria</taxon>
        <taxon>Lysobacterales</taxon>
        <taxon>Rhodanobacteraceae</taxon>
        <taxon>Dyella</taxon>
    </lineage>
</organism>
<feature type="region of interest" description="Disordered" evidence="1">
    <location>
        <begin position="32"/>
        <end position="99"/>
    </location>
</feature>
<proteinExistence type="predicted"/>
<keyword evidence="2" id="KW-0732">Signal</keyword>
<dbReference type="Proteomes" id="UP001620408">
    <property type="component" value="Unassembled WGS sequence"/>
</dbReference>
<protein>
    <submittedName>
        <fullName evidence="3">DUF2782 domain-containing protein</fullName>
    </submittedName>
</protein>
<evidence type="ECO:0000313" key="3">
    <source>
        <dbReference type="EMBL" id="MFK2917194.1"/>
    </source>
</evidence>